<comment type="subcellular location">
    <subcellularLocation>
        <location evidence="1">Virion</location>
    </subcellularLocation>
</comment>
<sequence length="386" mass="42299">MSTVLTPEIKETIEVAVKEAVEKAVAPLKEVTERRVLRVFSYEDEQPIKPEKGIRLARAVRALAAAKGDPRQAAYIAENVYKDSVVAKALSEGTGSSGGYLVPPEFSREIIELLYAQAVVRKAGARVLPMTSNVLNVPKLASGAQANYIGENTNIPATQPSFAQLTLTAKKLAALVPISNDLIRDSNPKADAVVRDDLVNAMALREDLAFLRDDGTNNKPKGILYWTDAANKFNAGTDPIADLGKAVRLVRASNSRMVRCAWVFSPRTEYYLMTLRDSAGKFVFRDEMIQGKVLGYPYFVTTQIPENLGVNGNETEIYFGDFMDAVIGENEELLIDVSTEAAYFDGTNLVSAFSTDQTVIRAIARHDFALRHEKSFAVIQAVTWGA</sequence>
<dbReference type="Proteomes" id="UP000192569">
    <property type="component" value="Chromosome I"/>
</dbReference>
<evidence type="ECO:0000313" key="3">
    <source>
        <dbReference type="EMBL" id="SMB97959.1"/>
    </source>
</evidence>
<organism evidence="3 4">
    <name type="scientific">Thermanaeromonas toyohensis ToBE</name>
    <dbReference type="NCBI Taxonomy" id="698762"/>
    <lineage>
        <taxon>Bacteria</taxon>
        <taxon>Bacillati</taxon>
        <taxon>Bacillota</taxon>
        <taxon>Clostridia</taxon>
        <taxon>Neomoorellales</taxon>
        <taxon>Neomoorellaceae</taxon>
        <taxon>Thermanaeromonas</taxon>
    </lineage>
</organism>
<dbReference type="InterPro" id="IPR024455">
    <property type="entry name" value="Phage_capsid"/>
</dbReference>
<dbReference type="InterPro" id="IPR054612">
    <property type="entry name" value="Phage_capsid-like_C"/>
</dbReference>
<dbReference type="AlphaFoldDB" id="A0A1W1VX51"/>
<dbReference type="STRING" id="698762.SAMN00808754_2049"/>
<gene>
    <name evidence="3" type="ORF">SAMN00808754_2049</name>
</gene>
<accession>A0A1W1VX51</accession>
<dbReference type="Gene3D" id="3.30.2320.10">
    <property type="entry name" value="hypothetical protein PF0899 domain"/>
    <property type="match status" value="1"/>
</dbReference>
<evidence type="ECO:0000313" key="4">
    <source>
        <dbReference type="Proteomes" id="UP000192569"/>
    </source>
</evidence>
<reference evidence="3 4" key="1">
    <citation type="submission" date="2017-04" db="EMBL/GenBank/DDBJ databases">
        <authorList>
            <person name="Afonso C.L."/>
            <person name="Miller P.J."/>
            <person name="Scott M.A."/>
            <person name="Spackman E."/>
            <person name="Goraichik I."/>
            <person name="Dimitrov K.M."/>
            <person name="Suarez D.L."/>
            <person name="Swayne D.E."/>
        </authorList>
    </citation>
    <scope>NUCLEOTIDE SEQUENCE [LARGE SCALE GENOMIC DNA]</scope>
    <source>
        <strain evidence="3 4">ToBE</strain>
    </source>
</reference>
<name>A0A1W1VX51_9FIRM</name>
<dbReference type="OrthoDB" id="6982310at2"/>
<evidence type="ECO:0000259" key="2">
    <source>
        <dbReference type="Pfam" id="PF05065"/>
    </source>
</evidence>
<dbReference type="RefSeq" id="WP_084665625.1">
    <property type="nucleotide sequence ID" value="NZ_LT838272.1"/>
</dbReference>
<dbReference type="NCBIfam" id="TIGR01554">
    <property type="entry name" value="major_cap_HK97"/>
    <property type="match status" value="1"/>
</dbReference>
<dbReference type="EMBL" id="LT838272">
    <property type="protein sequence ID" value="SMB97959.1"/>
    <property type="molecule type" value="Genomic_DNA"/>
</dbReference>
<protein>
    <submittedName>
        <fullName evidence="3">Phage major capsid protein, HK97 family</fullName>
    </submittedName>
</protein>
<dbReference type="Gene3D" id="3.30.2400.10">
    <property type="entry name" value="Major capsid protein gp5"/>
    <property type="match status" value="1"/>
</dbReference>
<evidence type="ECO:0000256" key="1">
    <source>
        <dbReference type="ARBA" id="ARBA00004328"/>
    </source>
</evidence>
<dbReference type="SUPFAM" id="SSF56563">
    <property type="entry name" value="Major capsid protein gp5"/>
    <property type="match status" value="1"/>
</dbReference>
<dbReference type="Pfam" id="PF05065">
    <property type="entry name" value="Phage_capsid"/>
    <property type="match status" value="1"/>
</dbReference>
<proteinExistence type="predicted"/>
<keyword evidence="4" id="KW-1185">Reference proteome</keyword>
<feature type="domain" description="Phage capsid-like C-terminal" evidence="2">
    <location>
        <begin position="98"/>
        <end position="380"/>
    </location>
</feature>